<name>A0A397SHP8_9GLOM</name>
<sequence>MKVPASMSTSNHSNKNINNYSKNQVTNPKNKELRDIIHAVKNKYKDKDMSLSQRFNNAKEEHGNFILFILENQNIQASIMKYDKKKTKDILHPDTVAKKVEFDDDETLNVVWTYLIDIFKDQFEGVTNCWLGECLLG</sequence>
<gene>
    <name evidence="2" type="ORF">C1645_830635</name>
</gene>
<protein>
    <submittedName>
        <fullName evidence="2">Uncharacterized protein</fullName>
    </submittedName>
</protein>
<keyword evidence="3" id="KW-1185">Reference proteome</keyword>
<evidence type="ECO:0000313" key="2">
    <source>
        <dbReference type="EMBL" id="RIA85548.1"/>
    </source>
</evidence>
<feature type="region of interest" description="Disordered" evidence="1">
    <location>
        <begin position="1"/>
        <end position="26"/>
    </location>
</feature>
<organism evidence="2 3">
    <name type="scientific">Glomus cerebriforme</name>
    <dbReference type="NCBI Taxonomy" id="658196"/>
    <lineage>
        <taxon>Eukaryota</taxon>
        <taxon>Fungi</taxon>
        <taxon>Fungi incertae sedis</taxon>
        <taxon>Mucoromycota</taxon>
        <taxon>Glomeromycotina</taxon>
        <taxon>Glomeromycetes</taxon>
        <taxon>Glomerales</taxon>
        <taxon>Glomeraceae</taxon>
        <taxon>Glomus</taxon>
    </lineage>
</organism>
<comment type="caution">
    <text evidence="2">The sequence shown here is derived from an EMBL/GenBank/DDBJ whole genome shotgun (WGS) entry which is preliminary data.</text>
</comment>
<reference evidence="2 3" key="1">
    <citation type="submission" date="2018-06" db="EMBL/GenBank/DDBJ databases">
        <title>Comparative genomics reveals the genomic features of Rhizophagus irregularis, R. cerebriforme, R. diaphanum and Gigaspora rosea, and their symbiotic lifestyle signature.</title>
        <authorList>
            <person name="Morin E."/>
            <person name="San Clemente H."/>
            <person name="Chen E.C.H."/>
            <person name="De La Providencia I."/>
            <person name="Hainaut M."/>
            <person name="Kuo A."/>
            <person name="Kohler A."/>
            <person name="Murat C."/>
            <person name="Tang N."/>
            <person name="Roy S."/>
            <person name="Loubradou J."/>
            <person name="Henrissat B."/>
            <person name="Grigoriev I.V."/>
            <person name="Corradi N."/>
            <person name="Roux C."/>
            <person name="Martin F.M."/>
        </authorList>
    </citation>
    <scope>NUCLEOTIDE SEQUENCE [LARGE SCALE GENOMIC DNA]</scope>
    <source>
        <strain evidence="2 3">DAOM 227022</strain>
    </source>
</reference>
<dbReference type="Proteomes" id="UP000265703">
    <property type="component" value="Unassembled WGS sequence"/>
</dbReference>
<accession>A0A397SHP8</accession>
<proteinExistence type="predicted"/>
<evidence type="ECO:0000313" key="3">
    <source>
        <dbReference type="Proteomes" id="UP000265703"/>
    </source>
</evidence>
<dbReference type="AlphaFoldDB" id="A0A397SHP8"/>
<dbReference type="EMBL" id="QKYT01000419">
    <property type="protein sequence ID" value="RIA85548.1"/>
    <property type="molecule type" value="Genomic_DNA"/>
</dbReference>
<evidence type="ECO:0000256" key="1">
    <source>
        <dbReference type="SAM" id="MobiDB-lite"/>
    </source>
</evidence>